<dbReference type="GO" id="GO:0006508">
    <property type="term" value="P:proteolysis"/>
    <property type="evidence" value="ECO:0007669"/>
    <property type="project" value="InterPro"/>
</dbReference>
<dbReference type="InterPro" id="IPR050452">
    <property type="entry name" value="Metacaspase"/>
</dbReference>
<dbReference type="PROSITE" id="PS50222">
    <property type="entry name" value="EF_HAND_2"/>
    <property type="match status" value="1"/>
</dbReference>
<dbReference type="Pfam" id="PF00656">
    <property type="entry name" value="Peptidase_C14"/>
    <property type="match status" value="1"/>
</dbReference>
<evidence type="ECO:0000256" key="1">
    <source>
        <dbReference type="SAM" id="MobiDB-lite"/>
    </source>
</evidence>
<feature type="domain" description="EF-hand" evidence="3">
    <location>
        <begin position="311"/>
        <end position="335"/>
    </location>
</feature>
<organism evidence="4 5">
    <name type="scientific">Rhodospira trueperi</name>
    <dbReference type="NCBI Taxonomy" id="69960"/>
    <lineage>
        <taxon>Bacteria</taxon>
        <taxon>Pseudomonadati</taxon>
        <taxon>Pseudomonadota</taxon>
        <taxon>Alphaproteobacteria</taxon>
        <taxon>Rhodospirillales</taxon>
        <taxon>Rhodospirillaceae</taxon>
        <taxon>Rhodospira</taxon>
    </lineage>
</organism>
<feature type="chain" id="PRO_5011620440" evidence="2">
    <location>
        <begin position="36"/>
        <end position="621"/>
    </location>
</feature>
<dbReference type="STRING" id="69960.SAMN05421720_103225"/>
<dbReference type="InterPro" id="IPR002048">
    <property type="entry name" value="EF_hand_dom"/>
</dbReference>
<accession>A0A1G7A817</accession>
<dbReference type="InterPro" id="IPR011600">
    <property type="entry name" value="Pept_C14_caspase"/>
</dbReference>
<dbReference type="SUPFAM" id="SSF52129">
    <property type="entry name" value="Caspase-like"/>
    <property type="match status" value="1"/>
</dbReference>
<name>A0A1G7A817_9PROT</name>
<dbReference type="PROSITE" id="PS00018">
    <property type="entry name" value="EF_HAND_1"/>
    <property type="match status" value="1"/>
</dbReference>
<keyword evidence="5" id="KW-1185">Reference proteome</keyword>
<evidence type="ECO:0000313" key="4">
    <source>
        <dbReference type="EMBL" id="SDE11078.1"/>
    </source>
</evidence>
<proteinExistence type="predicted"/>
<dbReference type="PANTHER" id="PTHR48104">
    <property type="entry name" value="METACASPASE-4"/>
    <property type="match status" value="1"/>
</dbReference>
<reference evidence="4 5" key="1">
    <citation type="submission" date="2016-10" db="EMBL/GenBank/DDBJ databases">
        <authorList>
            <person name="de Groot N.N."/>
        </authorList>
    </citation>
    <scope>NUCLEOTIDE SEQUENCE [LARGE SCALE GENOMIC DNA]</scope>
    <source>
        <strain evidence="4 5">ATCC 700224</strain>
    </source>
</reference>
<dbReference type="InterPro" id="IPR029030">
    <property type="entry name" value="Caspase-like_dom_sf"/>
</dbReference>
<dbReference type="GO" id="GO:0005509">
    <property type="term" value="F:calcium ion binding"/>
    <property type="evidence" value="ECO:0007669"/>
    <property type="project" value="InterPro"/>
</dbReference>
<dbReference type="EMBL" id="FNAP01000003">
    <property type="protein sequence ID" value="SDE11078.1"/>
    <property type="molecule type" value="Genomic_DNA"/>
</dbReference>
<feature type="region of interest" description="Disordered" evidence="1">
    <location>
        <begin position="43"/>
        <end position="72"/>
    </location>
</feature>
<evidence type="ECO:0000256" key="2">
    <source>
        <dbReference type="SAM" id="SignalP"/>
    </source>
</evidence>
<dbReference type="GO" id="GO:0005737">
    <property type="term" value="C:cytoplasm"/>
    <property type="evidence" value="ECO:0007669"/>
    <property type="project" value="TreeGrafter"/>
</dbReference>
<dbReference type="InterPro" id="IPR018247">
    <property type="entry name" value="EF_Hand_1_Ca_BS"/>
</dbReference>
<gene>
    <name evidence="4" type="ORF">SAMN05421720_103225</name>
</gene>
<dbReference type="Gene3D" id="3.40.50.1460">
    <property type="match status" value="1"/>
</dbReference>
<dbReference type="PANTHER" id="PTHR48104:SF30">
    <property type="entry name" value="METACASPASE-1"/>
    <property type="match status" value="1"/>
</dbReference>
<dbReference type="GO" id="GO:0004197">
    <property type="term" value="F:cysteine-type endopeptidase activity"/>
    <property type="evidence" value="ECO:0007669"/>
    <property type="project" value="InterPro"/>
</dbReference>
<sequence>MTPRRVNGHGGRVATAGAALLPFAVTAALSTAVLADDGGGGGISVPPLAPPPMPSAEAVSGGDPEIGAGGGASASASGMRALIVGIDAYEHITPLDGAVNDARSIQDSLSALGVKDITVLLNADASRDAIMAAWADLIDRSAPDDLLFITYAGHGSQLPERRPGTEEDGKDEVFLLARFSEAAPNNGERIVDDEISELLEKAQDRTVVFIADSCHSGTVTRSFDPRAGQRRTRFTDVGPIEDDMLPPPAPTSAADDGGAEPESGASVETDALGHVVFVAGVDEDKLVPEVTIDGQSHGALSYSVAQALRGEADRDGDGQLTVEEFQHYLRQSVRLHTEGRQSIRMERGASVSATRALAKVPAGGGGGGSGSGFGAGSGGGIASTGAGAAPLANAPSVRVRPQALFVTDADDGAADDTAGLAALETVALAGSAEDADLVWDVAAGALLSSLGDVVATLPEPAPGEDRSGAVGRVVTKWALVETLKSWPEAKRLTLGLSPSDGLHHVGETVTLTIEGHTLPYLTVFNLDPFGVLNRVFPIPKLGDQFDAFADGKAFDLPMEVYQPVGGDHFVAIATEQPPLALYDALTSLDGRPVEPGFLTLLRQAVLDQRYEMGLHGVFTAE</sequence>
<feature type="signal peptide" evidence="2">
    <location>
        <begin position="1"/>
        <end position="35"/>
    </location>
</feature>
<dbReference type="Proteomes" id="UP000199412">
    <property type="component" value="Unassembled WGS sequence"/>
</dbReference>
<protein>
    <submittedName>
        <fullName evidence="4">Caspase domain-containing protein</fullName>
    </submittedName>
</protein>
<dbReference type="AlphaFoldDB" id="A0A1G7A817"/>
<keyword evidence="2" id="KW-0732">Signal</keyword>
<evidence type="ECO:0000313" key="5">
    <source>
        <dbReference type="Proteomes" id="UP000199412"/>
    </source>
</evidence>
<feature type="region of interest" description="Disordered" evidence="1">
    <location>
        <begin position="237"/>
        <end position="265"/>
    </location>
</feature>
<evidence type="ECO:0000259" key="3">
    <source>
        <dbReference type="PROSITE" id="PS50222"/>
    </source>
</evidence>